<dbReference type="PANTHER" id="PTHR39586:SF1">
    <property type="entry name" value="CYTOPLASMIC PROTEIN"/>
    <property type="match status" value="1"/>
</dbReference>
<evidence type="ECO:0000259" key="1">
    <source>
        <dbReference type="Pfam" id="PF04287"/>
    </source>
</evidence>
<feature type="domain" description="YqcC-like" evidence="1">
    <location>
        <begin position="6"/>
        <end position="99"/>
    </location>
</feature>
<evidence type="ECO:0000313" key="3">
    <source>
        <dbReference type="Proteomes" id="UP000037848"/>
    </source>
</evidence>
<dbReference type="InterPro" id="IPR023376">
    <property type="entry name" value="YqcC-like_dom"/>
</dbReference>
<dbReference type="Pfam" id="PF04287">
    <property type="entry name" value="DUF446"/>
    <property type="match status" value="1"/>
</dbReference>
<evidence type="ECO:0000313" key="2">
    <source>
        <dbReference type="EMBL" id="KPH63273.1"/>
    </source>
</evidence>
<dbReference type="AlphaFoldDB" id="A0A0N1EL29"/>
<dbReference type="InterPro" id="IPR036814">
    <property type="entry name" value="YqcC-like_sf"/>
</dbReference>
<dbReference type="OrthoDB" id="8794567at2"/>
<proteinExistence type="predicted"/>
<dbReference type="Proteomes" id="UP000037848">
    <property type="component" value="Unassembled WGS sequence"/>
</dbReference>
<accession>A0A0N1EL29</accession>
<protein>
    <recommendedName>
        <fullName evidence="1">YqcC-like domain-containing protein</fullName>
    </recommendedName>
</protein>
<dbReference type="PANTHER" id="PTHR39586">
    <property type="entry name" value="CYTOPLASMIC PROTEIN-RELATED"/>
    <property type="match status" value="1"/>
</dbReference>
<dbReference type="InterPro" id="IPR007384">
    <property type="entry name" value="UCP006257"/>
</dbReference>
<comment type="caution">
    <text evidence="2">The sequence shown here is derived from an EMBL/GenBank/DDBJ whole genome shotgun (WGS) entry which is preliminary data.</text>
</comment>
<dbReference type="PATRIC" id="fig|187330.3.peg.4120"/>
<dbReference type="STRING" id="187330.AMS58_12875"/>
<sequence>MYQLTQTYLTQLKALLKQHQLWQNEPIDVQALDSTVPFCHDTMAFEQWLQFVFIEKMQMLVTHQHPLPSNFSIAPMAELMLTKKTGAAAITALLSELDNILGSGHE</sequence>
<dbReference type="PIRSF" id="PIRSF006257">
    <property type="entry name" value="UCP006257"/>
    <property type="match status" value="1"/>
</dbReference>
<reference evidence="2 3" key="1">
    <citation type="submission" date="2015-08" db="EMBL/GenBank/DDBJ databases">
        <title>Draft Genome Sequence of Pseudoalteromonas porphyrae UCD-SED14.</title>
        <authorList>
            <person name="Coil D.A."/>
            <person name="Jospin G."/>
            <person name="Lee R.D."/>
            <person name="Eisen J.A."/>
        </authorList>
    </citation>
    <scope>NUCLEOTIDE SEQUENCE [LARGE SCALE GENOMIC DNA]</scope>
    <source>
        <strain evidence="2 3">UCD-SED14</strain>
    </source>
</reference>
<organism evidence="2 3">
    <name type="scientific">Pseudoalteromonas porphyrae</name>
    <dbReference type="NCBI Taxonomy" id="187330"/>
    <lineage>
        <taxon>Bacteria</taxon>
        <taxon>Pseudomonadati</taxon>
        <taxon>Pseudomonadota</taxon>
        <taxon>Gammaproteobacteria</taxon>
        <taxon>Alteromonadales</taxon>
        <taxon>Pseudoalteromonadaceae</taxon>
        <taxon>Pseudoalteromonas</taxon>
    </lineage>
</organism>
<gene>
    <name evidence="2" type="ORF">ADS77_10060</name>
</gene>
<name>A0A0N1EL29_9GAMM</name>
<dbReference type="EMBL" id="LHPH01000009">
    <property type="protein sequence ID" value="KPH63273.1"/>
    <property type="molecule type" value="Genomic_DNA"/>
</dbReference>
<dbReference type="SUPFAM" id="SSF158452">
    <property type="entry name" value="YqcC-like"/>
    <property type="match status" value="1"/>
</dbReference>
<dbReference type="RefSeq" id="WP_054454201.1">
    <property type="nucleotide sequence ID" value="NZ_LHPH01000009.1"/>
</dbReference>
<dbReference type="Gene3D" id="1.20.1440.40">
    <property type="entry name" value="YqcC-like"/>
    <property type="match status" value="1"/>
</dbReference>
<dbReference type="GO" id="GO:0044010">
    <property type="term" value="P:single-species biofilm formation"/>
    <property type="evidence" value="ECO:0007669"/>
    <property type="project" value="TreeGrafter"/>
</dbReference>
<keyword evidence="3" id="KW-1185">Reference proteome</keyword>